<evidence type="ECO:0000256" key="9">
    <source>
        <dbReference type="ARBA" id="ARBA00093763"/>
    </source>
</evidence>
<dbReference type="GO" id="GO:0031380">
    <property type="term" value="C:nuclear RNA-directed RNA polymerase complex"/>
    <property type="evidence" value="ECO:0007669"/>
    <property type="project" value="TreeGrafter"/>
</dbReference>
<feature type="domain" description="RDRP core" evidence="10">
    <location>
        <begin position="1263"/>
        <end position="1958"/>
    </location>
</feature>
<dbReference type="InterPro" id="IPR057596">
    <property type="entry name" value="RDRP_core"/>
</dbReference>
<evidence type="ECO:0000256" key="4">
    <source>
        <dbReference type="ARBA" id="ARBA00022679"/>
    </source>
</evidence>
<feature type="domain" description="RDRP helical" evidence="12">
    <location>
        <begin position="1195"/>
        <end position="1241"/>
    </location>
</feature>
<dbReference type="EnsemblPlants" id="ONIVA01G07280.2">
    <property type="protein sequence ID" value="ONIVA01G07280.2"/>
    <property type="gene ID" value="ONIVA01G07280"/>
</dbReference>
<keyword evidence="4" id="KW-0808">Transferase</keyword>
<dbReference type="OMA" id="MEREHYA"/>
<evidence type="ECO:0000313" key="15">
    <source>
        <dbReference type="Proteomes" id="UP000006591"/>
    </source>
</evidence>
<evidence type="ECO:0000256" key="7">
    <source>
        <dbReference type="ARBA" id="ARBA00023158"/>
    </source>
</evidence>
<keyword evidence="7" id="KW-0943">RNA-mediated gene silencing</keyword>
<dbReference type="Proteomes" id="UP000006591">
    <property type="component" value="Chromosome 1"/>
</dbReference>
<keyword evidence="5" id="KW-0548">Nucleotidyltransferase</keyword>
<dbReference type="GO" id="GO:0030422">
    <property type="term" value="P:siRNA processing"/>
    <property type="evidence" value="ECO:0007669"/>
    <property type="project" value="TreeGrafter"/>
</dbReference>
<keyword evidence="6" id="KW-0694">RNA-binding</keyword>
<feature type="domain" description="RDRP helical" evidence="12">
    <location>
        <begin position="300"/>
        <end position="383"/>
    </location>
</feature>
<dbReference type="InterPro" id="IPR058697">
    <property type="entry name" value="RDRP3-5_N"/>
</dbReference>
<evidence type="ECO:0000256" key="3">
    <source>
        <dbReference type="ARBA" id="ARBA00022484"/>
    </source>
</evidence>
<feature type="domain" description="RDRP C-terminal head" evidence="13">
    <location>
        <begin position="1058"/>
        <end position="1183"/>
    </location>
</feature>
<feature type="domain" description="RDRP core" evidence="10">
    <location>
        <begin position="405"/>
        <end position="1037"/>
    </location>
</feature>
<dbReference type="InterPro" id="IPR058752">
    <property type="entry name" value="RDRP_C_head"/>
</dbReference>
<evidence type="ECO:0000259" key="12">
    <source>
        <dbReference type="Pfam" id="PF26252"/>
    </source>
</evidence>
<proteinExistence type="inferred from homology"/>
<accession>A0A0E0FHP0</accession>
<dbReference type="Pfam" id="PF26252">
    <property type="entry name" value="RdRP_helical"/>
    <property type="match status" value="2"/>
</dbReference>
<dbReference type="PANTHER" id="PTHR23079">
    <property type="entry name" value="RNA-DEPENDENT RNA POLYMERASE"/>
    <property type="match status" value="1"/>
</dbReference>
<feature type="domain" description="RDRP3-5 N-terminal" evidence="11">
    <location>
        <begin position="11"/>
        <end position="87"/>
    </location>
</feature>
<dbReference type="PANTHER" id="PTHR23079:SF55">
    <property type="entry name" value="RNA-DIRECTED RNA POLYMERASE"/>
    <property type="match status" value="1"/>
</dbReference>
<reference evidence="14" key="1">
    <citation type="submission" date="2015-04" db="UniProtKB">
        <authorList>
            <consortium name="EnsemblPlants"/>
        </authorList>
    </citation>
    <scope>IDENTIFICATION</scope>
    <source>
        <strain evidence="14">SL10</strain>
    </source>
</reference>
<dbReference type="EC" id="2.7.7.48" evidence="2"/>
<evidence type="ECO:0000259" key="11">
    <source>
        <dbReference type="Pfam" id="PF26249"/>
    </source>
</evidence>
<comment type="similarity">
    <text evidence="1">Belongs to the RdRP family.</text>
</comment>
<evidence type="ECO:0000259" key="10">
    <source>
        <dbReference type="Pfam" id="PF05183"/>
    </source>
</evidence>
<keyword evidence="3" id="KW-0696">RNA-directed RNA polymerase</keyword>
<dbReference type="Pfam" id="PF26253">
    <property type="entry name" value="RdRP_head"/>
    <property type="match status" value="2"/>
</dbReference>
<comment type="catalytic activity">
    <reaction evidence="8">
        <text>RNA(n) + a ribonucleoside 5'-triphosphate = RNA(n+1) + diphosphate</text>
        <dbReference type="Rhea" id="RHEA:21248"/>
        <dbReference type="Rhea" id="RHEA-COMP:14527"/>
        <dbReference type="Rhea" id="RHEA-COMP:17342"/>
        <dbReference type="ChEBI" id="CHEBI:33019"/>
        <dbReference type="ChEBI" id="CHEBI:61557"/>
        <dbReference type="ChEBI" id="CHEBI:140395"/>
        <dbReference type="EC" id="2.7.7.48"/>
    </reaction>
</comment>
<dbReference type="Gramene" id="ONIVA01G07280.2">
    <property type="protein sequence ID" value="ONIVA01G07280.2"/>
    <property type="gene ID" value="ONIVA01G07280"/>
</dbReference>
<feature type="domain" description="RDRP C-terminal head" evidence="13">
    <location>
        <begin position="1979"/>
        <end position="2103"/>
    </location>
</feature>
<dbReference type="STRING" id="4536.A0A0E0FHP0"/>
<dbReference type="Pfam" id="PF26249">
    <property type="entry name" value="4HB_RdRP3_N"/>
    <property type="match status" value="1"/>
</dbReference>
<dbReference type="GO" id="GO:0003968">
    <property type="term" value="F:RNA-directed RNA polymerase activity"/>
    <property type="evidence" value="ECO:0007669"/>
    <property type="project" value="UniProtKB-KW"/>
</dbReference>
<dbReference type="InterPro" id="IPR058751">
    <property type="entry name" value="RDRP_helical"/>
</dbReference>
<comment type="function">
    <text evidence="9">Probably involved in the RNA silencing pathway and required for the generation of small interfering RNAs (siRNAs).</text>
</comment>
<reference evidence="14" key="2">
    <citation type="submission" date="2018-04" db="EMBL/GenBank/DDBJ databases">
        <title>OnivRS2 (Oryza nivara Reference Sequence Version 2).</title>
        <authorList>
            <person name="Zhang J."/>
            <person name="Kudrna D."/>
            <person name="Lee S."/>
            <person name="Talag J."/>
            <person name="Rajasekar S."/>
            <person name="Welchert J."/>
            <person name="Hsing Y.-I."/>
            <person name="Wing R.A."/>
        </authorList>
    </citation>
    <scope>NUCLEOTIDE SEQUENCE [LARGE SCALE GENOMIC DNA]</scope>
</reference>
<evidence type="ECO:0000256" key="5">
    <source>
        <dbReference type="ARBA" id="ARBA00022695"/>
    </source>
</evidence>
<dbReference type="InterPro" id="IPR007855">
    <property type="entry name" value="RDRP"/>
</dbReference>
<evidence type="ECO:0000256" key="8">
    <source>
        <dbReference type="ARBA" id="ARBA00048744"/>
    </source>
</evidence>
<evidence type="ECO:0000256" key="6">
    <source>
        <dbReference type="ARBA" id="ARBA00022884"/>
    </source>
</evidence>
<name>A0A0E0FHP0_ORYNI</name>
<dbReference type="GO" id="GO:0003723">
    <property type="term" value="F:RNA binding"/>
    <property type="evidence" value="ECO:0007669"/>
    <property type="project" value="UniProtKB-KW"/>
</dbReference>
<evidence type="ECO:0000313" key="14">
    <source>
        <dbReference type="EnsemblPlants" id="ONIVA01G07280.2"/>
    </source>
</evidence>
<keyword evidence="15" id="KW-1185">Reference proteome</keyword>
<evidence type="ECO:0000256" key="1">
    <source>
        <dbReference type="ARBA" id="ARBA00005762"/>
    </source>
</evidence>
<dbReference type="Pfam" id="PF05183">
    <property type="entry name" value="RdRP"/>
    <property type="match status" value="2"/>
</dbReference>
<sequence>MNPHGGGNQMREPALPAAVGAELERLEARLGQLACAEARRQLAELGEPAAARVLRAIGEARQVRTLSGFIRHMANQERMKRNARGIPTAHSAACISGPCREEESISTPLYYNEVQMDAQTPNDMVEVGSPNQQMPLRLHDNGGSVGHIARVVPDLANPAVGSPYGRISSVLLQNQNCVEGYTPSRGMVSPASNQVAVQINFPTQPMAHALPNDVMMQVGSPGHRMPSGLQRHMEIDSPIQPIVSTPERVSTPSPVRDLSRCVENMAGPSGSPPCPIWVMPQIPPAICPDTTNVLREVVSPQMLALGELEFRKIFMIFAYLSWNKKGVKPPLSTPKSSKIEDVLSVDSIRSLKSMSMAQFESRIWSTFGHDNISSSDRAKNLDSGPGMSKVYHCNVEIRGGTVVKIFKGPYIENRRTHLQKVLGDDNVLVVKFMEISSDTETDLSTYLEHYHKVAEEVYKDGGKENKMKEENREEENKKCTSSVRCYFVRTESGWNMDEPYILSGRTIGQARDLFMHIRTVLTLAKYMLRFALIVSKTITLDVDLSEVLVKLIDDEPCLDEHGKEVFRDGERLIHTDGTGLISEDLAQKCTYTFAFSFRVGSNDIVDCAASKLMGSNNTTEYPLLIQLRLFYNGSAVKGTVLVDKRLPPRTIHIRPSMLKIKTYPELSGVQSVNSLDIVSARNAKKSLSGVQSVNSFEIVSTSNRSGRTFTSNNLIALLHYGGVPEEFFMELLQTAIEEADNARFDYAGALNIAFNYADMEDSMPARMILSGIPLEESYLQSRLDFLSLLERKGIKNGKIPIDDCYYLMGTADPTGKLGPNEVCVILDYGQVSGDVLVYKYPGLHPGDIHVLKATYSSDIEKVVGNSKHAILFPTTGQRSLADEMANSDFDGDIYWVSLNPKLLEHFKPSKPWVPAITPNGTKQKGPEDFNESELERVLFHEFLKTRFAPSYARATAATNWLVYMDRLLTVSLDESEKKLIEKKMLKLVDLYYLALDAPKMGNKVNIPRDLMVKQYPHFMDRSPSYHSSSILGKIYDKAGDPKPLRSDNVQPTSISSLPCFAERDVPPAIKQLWQHRYNEYLADSSLLYAEEADEEEKKIKFQELYEKYKHLLYGASEFEETPRDLDDVFSEACAIYQIAYEKARSANNVARCGFAWKVAGRALCHFYTVKNEGNAVVCSLQLLRNFRFTKKYRNEKIENFLSVDYIRSLKFLSMVQFESQIWRTFGHKYIAASDRAKNLDSDPGMTKVYHCNVAIRGDTVVKIFKGPYIENTRTHLQKVVGDDNVLVVKFMGKLSDTKTDFSTYCEHYHKVAEDGIVLGLRRYRFFVYKDGGKEEKLKQEKIEDKNKCTSPVRCYFVRTESGWNMDEPYILSGRTVGQARELFMHISSAPTLAKYMARFALILSKTITLDADLSAVYVRRIKDEPCMDRHGNVVHKDQELLIHTDGTGLVSVDLALNCPTSIFKGKFLKPQGIATCDESETVMRPNSLKRHRSLTAEHPLLMQFRLFYNGSAVKGTVLVDRRLPPATILIRPSMVKIETHPELSGVRSVNSSEIVSARNAKKSLSGVQSVNSFEIVSTSNRPRRTLTSRFLITLLCYGGVPEEYFLELLQSAIEGAENACYDYEDALRSKFKIRLLHSVQFTCCHKISILFMFFSHQFMFDLDYYSHVVLTVAFSYADMEDSMSARMILSGIPLEESYLQHRLDFMVQQERKGIKQGKIPIDECYYLMDTTDPTGTLRPNEVCVILENGQFSGDVLVYKHPGLHFGDIHVLKATYIRDLEKEYVGYAKYAILFPISGPRSLADEMANSDFDGDIYWVSKNPKLLEHFKPSEPWVQAIKPKKTKQKKPQDCNESKLERLLFHEFLKTRFTPSFALGTAADSWLAYMDRLLTDSLDEIEKKLIEEKMLKLVDLYYLALDAPKTGNKVNIPSDLMVKQYPHFMGRSFSYHSSSILGQIYDKAEDVESLRSCNVQPIGVSLLPCFMEREAPPAARHLWQHRYEEYLTDSTMLYRAMVDKEERNMKFQELYEKYKHMLYDASEFEQTQRDPDDVFSEACVIYQIVYEKARWSNDASRCGFAWKVAGRALCHFYALKNEGDTALCSLPLLRKIIKKDHRRNQ</sequence>
<protein>
    <recommendedName>
        <fullName evidence="2">RNA-directed RNA polymerase</fullName>
        <ecNumber evidence="2">2.7.7.48</ecNumber>
    </recommendedName>
</protein>
<dbReference type="eggNOG" id="KOG0988">
    <property type="taxonomic scope" value="Eukaryota"/>
</dbReference>
<organism evidence="14">
    <name type="scientific">Oryza nivara</name>
    <name type="common">Indian wild rice</name>
    <name type="synonym">Oryza sativa f. spontanea</name>
    <dbReference type="NCBI Taxonomy" id="4536"/>
    <lineage>
        <taxon>Eukaryota</taxon>
        <taxon>Viridiplantae</taxon>
        <taxon>Streptophyta</taxon>
        <taxon>Embryophyta</taxon>
        <taxon>Tracheophyta</taxon>
        <taxon>Spermatophyta</taxon>
        <taxon>Magnoliopsida</taxon>
        <taxon>Liliopsida</taxon>
        <taxon>Poales</taxon>
        <taxon>Poaceae</taxon>
        <taxon>BOP clade</taxon>
        <taxon>Oryzoideae</taxon>
        <taxon>Oryzeae</taxon>
        <taxon>Oryzinae</taxon>
        <taxon>Oryza</taxon>
    </lineage>
</organism>
<evidence type="ECO:0000259" key="13">
    <source>
        <dbReference type="Pfam" id="PF26253"/>
    </source>
</evidence>
<evidence type="ECO:0000256" key="2">
    <source>
        <dbReference type="ARBA" id="ARBA00012494"/>
    </source>
</evidence>